<comment type="catalytic activity">
    <reaction evidence="1">
        <text>ATP + protein L-histidine = ADP + protein N-phospho-L-histidine.</text>
        <dbReference type="EC" id="2.7.13.3"/>
    </reaction>
</comment>
<dbReference type="InterPro" id="IPR036097">
    <property type="entry name" value="HisK_dim/P_sf"/>
</dbReference>
<reference evidence="16 17" key="1">
    <citation type="journal article" date="2023" name="Commun. Biol.">
        <title>Reorganization of the ancestral sex-determining regions during the evolution of trioecy in Pleodorina starrii.</title>
        <authorList>
            <person name="Takahashi K."/>
            <person name="Suzuki S."/>
            <person name="Kawai-Toyooka H."/>
            <person name="Yamamoto K."/>
            <person name="Hamaji T."/>
            <person name="Ootsuki R."/>
            <person name="Yamaguchi H."/>
            <person name="Kawachi M."/>
            <person name="Higashiyama T."/>
            <person name="Nozaki H."/>
        </authorList>
    </citation>
    <scope>NUCLEOTIDE SEQUENCE [LARGE SCALE GENOMIC DNA]</scope>
    <source>
        <strain evidence="16 17">NIES-4479</strain>
    </source>
</reference>
<feature type="compositionally biased region" description="Low complexity" evidence="12">
    <location>
        <begin position="1917"/>
        <end position="1936"/>
    </location>
</feature>
<dbReference type="InterPro" id="IPR036890">
    <property type="entry name" value="HATPase_C_sf"/>
</dbReference>
<feature type="transmembrane region" description="Helical" evidence="13">
    <location>
        <begin position="31"/>
        <end position="53"/>
    </location>
</feature>
<evidence type="ECO:0000259" key="15">
    <source>
        <dbReference type="PROSITE" id="PS50110"/>
    </source>
</evidence>
<dbReference type="Gene3D" id="3.30.565.10">
    <property type="entry name" value="Histidine kinase-like ATPase, C-terminal domain"/>
    <property type="match status" value="1"/>
</dbReference>
<keyword evidence="6" id="KW-0808">Transferase</keyword>
<feature type="compositionally biased region" description="Low complexity" evidence="12">
    <location>
        <begin position="571"/>
        <end position="581"/>
    </location>
</feature>
<dbReference type="OrthoDB" id="60033at2759"/>
<feature type="modified residue" description="4-aspartylphosphate" evidence="11">
    <location>
        <position position="1099"/>
    </location>
</feature>
<evidence type="ECO:0000256" key="9">
    <source>
        <dbReference type="ARBA" id="ARBA00022989"/>
    </source>
</evidence>
<dbReference type="SUPFAM" id="SSF52172">
    <property type="entry name" value="CheY-like"/>
    <property type="match status" value="2"/>
</dbReference>
<evidence type="ECO:0000256" key="8">
    <source>
        <dbReference type="ARBA" id="ARBA00022777"/>
    </source>
</evidence>
<feature type="modified residue" description="4-aspartylphosphate" evidence="11">
    <location>
        <position position="859"/>
    </location>
</feature>
<feature type="region of interest" description="Disordered" evidence="12">
    <location>
        <begin position="1653"/>
        <end position="1723"/>
    </location>
</feature>
<feature type="region of interest" description="Disordered" evidence="12">
    <location>
        <begin position="1555"/>
        <end position="1586"/>
    </location>
</feature>
<dbReference type="EC" id="2.7.13.3" evidence="4"/>
<evidence type="ECO:0000256" key="10">
    <source>
        <dbReference type="ARBA" id="ARBA00023136"/>
    </source>
</evidence>
<feature type="region of interest" description="Disordered" evidence="12">
    <location>
        <begin position="1170"/>
        <end position="1190"/>
    </location>
</feature>
<feature type="transmembrane region" description="Helical" evidence="13">
    <location>
        <begin position="196"/>
        <end position="213"/>
    </location>
</feature>
<dbReference type="Pfam" id="PF00512">
    <property type="entry name" value="HisKA"/>
    <property type="match status" value="1"/>
</dbReference>
<dbReference type="FunFam" id="3.30.565.10:FF:000010">
    <property type="entry name" value="Sensor histidine kinase RcsC"/>
    <property type="match status" value="1"/>
</dbReference>
<dbReference type="SUPFAM" id="SSF81321">
    <property type="entry name" value="Family A G protein-coupled receptor-like"/>
    <property type="match status" value="1"/>
</dbReference>
<feature type="transmembrane region" description="Helical" evidence="13">
    <location>
        <begin position="73"/>
        <end position="94"/>
    </location>
</feature>
<evidence type="ECO:0000259" key="14">
    <source>
        <dbReference type="PROSITE" id="PS50109"/>
    </source>
</evidence>
<sequence length="2042" mass="204604">MKAGKSGGKKPVASDTDANVDQPRLPWTSRLWASVGLPWILTGLASYTLLTVLGQQFLHNPKALVVLREQVPLAVYDRSTSIFLTALAIDLLNIVFERQTIKLDCVLLPAFIKGMASTTNVLVRFFVPVMALTDGGRPVVVQRYICWMHTTPSILMLLKMISTTITYREATMAILSDEVMVVTGVLALMTTGWQRVLWAILTHLAMLPVVPYMHKAFTEAMEQIRARPLQLTMLFIYVLNLILWCTFAVTWDLALLGWISVMTEEVLYVACDFSAKVLFSSTLMLSSFKEFEARRENAMRVIEGSSKAKLITELQALLEQKERFMSSVSHELRTPLNGIIGISEGMLSGCCGVLPEGVRRQIYIIRTSGARLLALINDVMDAAALRQNKLVLKQEQVVLRHVVDDVLDLTRSLVDSEVVLANLVPPRMLVTGDTGRIVQILNNLLGNAAKFTRRGQIRVTARQVEGGRRVAVTVSDTGIGIPRNKLATIFLPFEQVDMSISRKYGGFGLGLNIVQELVKAHGGTINVSSIEGKGSAFTFTLPLARAMGRESLEEAKAAAQREGSLVSTQDGSTSATATAAAGGAGGAGVGGRSGSGSGAARVGGGGDAGGAGTVTATASATLSVATAPRGPGGGGGGDGGGDDSSTVVSSSDAASRRPGGRGAGQAATCGTGPDSELEQYGELMYNAAELAALASSRPYAQSVRDSMPASLEGGNSPALQSPLMGQGGAPSALARGGGGGARAAGKAAAAAAAGAAGGDGGGGAAAAVAAGTAGEVFPSSEFSSLPGGEAKIIHGPRPFHYTMYKRFLLLSVDDDPVNQSVIKSLLGSTGYEVVAVPSGPEALRYVSSAPALPDLVLLDCMMPEMDGYEVLQRLRAMTPNVHVPIIMVSAQTEEEHVVCGLDLGADDYVTKPFKRNELLARIRAQLAYGEWEHDEGAIEAMSSLVAAEYHGGGGGGGGIGGGVSLSRIASASVELESGNGDVSGSATAAAAAMAAVAAAAAAAAGGGSGVGSGGAAPVVRRPSLADGGGGGGGSSGASLGGEQRLIVCIDDDDVNQVVLQGMLTSQQYRYVRASTGAQGLSYVCGAHNGGIPPDLVLLDCSLPDMTGFDVCRCIRQMYNKQQVPIIMLSARHNESAVVEGLKCGANTYVTKPFRRNELLARIRLHLRSREPLPGHSPFRADSGVDDSSDPRVGAAALSTLAAAAAAAEPGGGGGMILPPPLPGMMPAGGGGGPRQARRGDASGSVLITPGGLSASASAAGGLDGGGGGGVRVWREAAVLVVAVADYAGLCHMLMPGEMADLSARMAAAFDRAIASYGAVRIEASSGVMSAAVLPSAPAPLLPPDADAEAVAAAAAAAAAAAGLRLAALHRVGRALLEAAATLPVPGTSTCLQLQEALALGTIMGHCTAPVVGSTMLYFGPVLAELLDLARRAPPMTIVSPDGEAQALRASGAAADIRGPLFLEPEDGGGGAGGAAGAAAAAARRLWLVEAHPFAHQYLPPQLLFSSNVLAMRPGSFFQRSLAADTAAAALAAGSDEQGKVSGSASAAAAASLHLAAHAPPPPPPPRTLAATPGQGDGAAGGPLSALPVNPMTAGELAHVASASNSVTGFNASLGLYSFGGGGGGLGISLAASRAFSQTCAGPDSDAWGRLAQAAAHPSLSPPPPSPPALQYQQPQPLAPQGASQAASSTGHTASGNGGSTSQPVSGNGNGGGGGAGNGNGGGLGSPTGYGPTITFSLQAAAAAAAAAATTAAASAASNSGRFAPAAASQSDALGGLLSFAPAAHNSLAGGIGGGAASASGIASSVSAAGMLGTSLLYGSGQRAPNVGTGGGAGGAAAGGGLALALMDPEATAAEPQIRALRNELAAMRLQLEALQSGAGREPTFGAAPTIPLNGAQATPLQRQLTGSHSQSLGGGVSLAPGLAPAAPHGQGDVPARSGGGGAAAAAAAPPSQPAQPRPLQPLQPPQPPQQQQQQDRLLAAPAPVPAPAPAPSSAASTDGGGRSTGGGAAAADGASVRRAGNAKKGSRLSRLFGRSGKGGPEK</sequence>
<feature type="domain" description="Response regulatory" evidence="15">
    <location>
        <begin position="808"/>
        <end position="926"/>
    </location>
</feature>
<feature type="transmembrane region" description="Helical" evidence="13">
    <location>
        <begin position="234"/>
        <end position="259"/>
    </location>
</feature>
<evidence type="ECO:0000256" key="6">
    <source>
        <dbReference type="ARBA" id="ARBA00022679"/>
    </source>
</evidence>
<dbReference type="Proteomes" id="UP001165080">
    <property type="component" value="Unassembled WGS sequence"/>
</dbReference>
<dbReference type="SMART" id="SM00387">
    <property type="entry name" value="HATPase_c"/>
    <property type="match status" value="1"/>
</dbReference>
<dbReference type="GO" id="GO:0000155">
    <property type="term" value="F:phosphorelay sensor kinase activity"/>
    <property type="evidence" value="ECO:0007669"/>
    <property type="project" value="InterPro"/>
</dbReference>
<feature type="domain" description="Response regulatory" evidence="15">
    <location>
        <begin position="1045"/>
        <end position="1166"/>
    </location>
</feature>
<dbReference type="SMART" id="SM01021">
    <property type="entry name" value="Bac_rhodopsin"/>
    <property type="match status" value="1"/>
</dbReference>
<evidence type="ECO:0000256" key="11">
    <source>
        <dbReference type="PROSITE-ProRule" id="PRU00169"/>
    </source>
</evidence>
<dbReference type="InterPro" id="IPR001789">
    <property type="entry name" value="Sig_transdc_resp-reg_receiver"/>
</dbReference>
<feature type="domain" description="Histidine kinase" evidence="14">
    <location>
        <begin position="327"/>
        <end position="545"/>
    </location>
</feature>
<dbReference type="GO" id="GO:0005886">
    <property type="term" value="C:plasma membrane"/>
    <property type="evidence" value="ECO:0007669"/>
    <property type="project" value="TreeGrafter"/>
</dbReference>
<dbReference type="SUPFAM" id="SSF55874">
    <property type="entry name" value="ATPase domain of HSP90 chaperone/DNA topoisomerase II/histidine kinase"/>
    <property type="match status" value="1"/>
</dbReference>
<dbReference type="CDD" id="cd00082">
    <property type="entry name" value="HisKA"/>
    <property type="match status" value="1"/>
</dbReference>
<feature type="compositionally biased region" description="Low complexity" evidence="12">
    <location>
        <begin position="1969"/>
        <end position="1981"/>
    </location>
</feature>
<dbReference type="InterPro" id="IPR004358">
    <property type="entry name" value="Sig_transdc_His_kin-like_C"/>
</dbReference>
<gene>
    <name evidence="16" type="primary">PLEST010903</name>
    <name evidence="16" type="ORF">PLESTB_001261000</name>
</gene>
<organism evidence="16 17">
    <name type="scientific">Pleodorina starrii</name>
    <dbReference type="NCBI Taxonomy" id="330485"/>
    <lineage>
        <taxon>Eukaryota</taxon>
        <taxon>Viridiplantae</taxon>
        <taxon>Chlorophyta</taxon>
        <taxon>core chlorophytes</taxon>
        <taxon>Chlorophyceae</taxon>
        <taxon>CS clade</taxon>
        <taxon>Chlamydomonadales</taxon>
        <taxon>Volvocaceae</taxon>
        <taxon>Pleodorina</taxon>
    </lineage>
</organism>
<feature type="compositionally biased region" description="Low complexity" evidence="12">
    <location>
        <begin position="2009"/>
        <end position="2019"/>
    </location>
</feature>
<evidence type="ECO:0000256" key="7">
    <source>
        <dbReference type="ARBA" id="ARBA00022692"/>
    </source>
</evidence>
<dbReference type="CDD" id="cd17574">
    <property type="entry name" value="REC_OmpR"/>
    <property type="match status" value="2"/>
</dbReference>
<evidence type="ECO:0000256" key="4">
    <source>
        <dbReference type="ARBA" id="ARBA00012438"/>
    </source>
</evidence>
<keyword evidence="5 11" id="KW-0597">Phosphoprotein</keyword>
<feature type="compositionally biased region" description="Polar residues" evidence="12">
    <location>
        <begin position="1899"/>
        <end position="1911"/>
    </location>
</feature>
<dbReference type="CDD" id="cd16922">
    <property type="entry name" value="HATPase_EvgS-ArcB-TorS-like"/>
    <property type="match status" value="1"/>
</dbReference>
<feature type="compositionally biased region" description="Gly residues" evidence="12">
    <location>
        <begin position="630"/>
        <end position="639"/>
    </location>
</feature>
<protein>
    <recommendedName>
        <fullName evidence="4">histidine kinase</fullName>
        <ecNumber evidence="4">2.7.13.3</ecNumber>
    </recommendedName>
</protein>
<evidence type="ECO:0000256" key="5">
    <source>
        <dbReference type="ARBA" id="ARBA00022553"/>
    </source>
</evidence>
<feature type="compositionally biased region" description="Gly residues" evidence="12">
    <location>
        <begin position="1998"/>
        <end position="2008"/>
    </location>
</feature>
<evidence type="ECO:0000256" key="13">
    <source>
        <dbReference type="SAM" id="Phobius"/>
    </source>
</evidence>
<dbReference type="PANTHER" id="PTHR43047">
    <property type="entry name" value="TWO-COMPONENT HISTIDINE PROTEIN KINASE"/>
    <property type="match status" value="1"/>
</dbReference>
<evidence type="ECO:0000256" key="2">
    <source>
        <dbReference type="ARBA" id="ARBA00004141"/>
    </source>
</evidence>
<keyword evidence="17" id="KW-1185">Reference proteome</keyword>
<feature type="region of interest" description="Disordered" evidence="12">
    <location>
        <begin position="1899"/>
        <end position="2042"/>
    </location>
</feature>
<dbReference type="PROSITE" id="PS50110">
    <property type="entry name" value="RESPONSE_REGULATORY"/>
    <property type="match status" value="2"/>
</dbReference>
<proteinExistence type="inferred from homology"/>
<evidence type="ECO:0000256" key="12">
    <source>
        <dbReference type="SAM" id="MobiDB-lite"/>
    </source>
</evidence>
<keyword evidence="8" id="KW-0418">Kinase</keyword>
<evidence type="ECO:0000313" key="17">
    <source>
        <dbReference type="Proteomes" id="UP001165080"/>
    </source>
</evidence>
<dbReference type="Pfam" id="PF00072">
    <property type="entry name" value="Response_reg"/>
    <property type="match status" value="2"/>
</dbReference>
<comment type="similarity">
    <text evidence="3">Belongs to the archaeal/bacterial/fungal opsin family.</text>
</comment>
<name>A0A9W6BTF8_9CHLO</name>
<comment type="caution">
    <text evidence="16">The sequence shown here is derived from an EMBL/GenBank/DDBJ whole genome shotgun (WGS) entry which is preliminary data.</text>
</comment>
<dbReference type="InterPro" id="IPR003661">
    <property type="entry name" value="HisK_dim/P_dom"/>
</dbReference>
<dbReference type="InterPro" id="IPR005467">
    <property type="entry name" value="His_kinase_dom"/>
</dbReference>
<feature type="region of interest" description="Disordered" evidence="12">
    <location>
        <begin position="704"/>
        <end position="738"/>
    </location>
</feature>
<keyword evidence="7 13" id="KW-0812">Transmembrane</keyword>
<feature type="region of interest" description="Disordered" evidence="12">
    <location>
        <begin position="557"/>
        <end position="606"/>
    </location>
</feature>
<dbReference type="PANTHER" id="PTHR43047:SF71">
    <property type="entry name" value="HISTIDINE KINASE CONTAINING CHEY-HOMOLOGOUS RECEIVER DOMAIN-RELATED"/>
    <property type="match status" value="1"/>
</dbReference>
<accession>A0A9W6BTF8</accession>
<feature type="region of interest" description="Disordered" evidence="12">
    <location>
        <begin position="1"/>
        <end position="20"/>
    </location>
</feature>
<dbReference type="Gene3D" id="1.10.287.130">
    <property type="match status" value="1"/>
</dbReference>
<dbReference type="InterPro" id="IPR011006">
    <property type="entry name" value="CheY-like_superfamily"/>
</dbReference>
<evidence type="ECO:0000313" key="16">
    <source>
        <dbReference type="EMBL" id="GLC57753.1"/>
    </source>
</evidence>
<feature type="compositionally biased region" description="Low complexity" evidence="12">
    <location>
        <begin position="1668"/>
        <end position="1694"/>
    </location>
</feature>
<dbReference type="EMBL" id="BRXU01000019">
    <property type="protein sequence ID" value="GLC57753.1"/>
    <property type="molecule type" value="Genomic_DNA"/>
</dbReference>
<dbReference type="Gene3D" id="3.40.50.2300">
    <property type="match status" value="2"/>
</dbReference>
<dbReference type="InterPro" id="IPR003594">
    <property type="entry name" value="HATPase_dom"/>
</dbReference>
<keyword evidence="9 13" id="KW-1133">Transmembrane helix</keyword>
<feature type="compositionally biased region" description="Gly residues" evidence="12">
    <location>
        <begin position="1707"/>
        <end position="1723"/>
    </location>
</feature>
<dbReference type="SUPFAM" id="SSF47384">
    <property type="entry name" value="Homodimeric domain of signal transducing histidine kinase"/>
    <property type="match status" value="1"/>
</dbReference>
<feature type="compositionally biased region" description="Pro residues" evidence="12">
    <location>
        <begin position="1950"/>
        <end position="1968"/>
    </location>
</feature>
<evidence type="ECO:0000256" key="1">
    <source>
        <dbReference type="ARBA" id="ARBA00000085"/>
    </source>
</evidence>
<evidence type="ECO:0000256" key="3">
    <source>
        <dbReference type="ARBA" id="ARBA00008130"/>
    </source>
</evidence>
<feature type="compositionally biased region" description="Gly residues" evidence="12">
    <location>
        <begin position="582"/>
        <end position="606"/>
    </location>
</feature>
<feature type="compositionally biased region" description="Low complexity" evidence="12">
    <location>
        <begin position="643"/>
        <end position="657"/>
    </location>
</feature>
<dbReference type="Gene3D" id="1.20.1070.10">
    <property type="entry name" value="Rhodopsin 7-helix transmembrane proteins"/>
    <property type="match status" value="1"/>
</dbReference>
<dbReference type="InterPro" id="IPR001425">
    <property type="entry name" value="Arc/bac/fun_rhodopsins"/>
</dbReference>
<dbReference type="Pfam" id="PF02518">
    <property type="entry name" value="HATPase_c"/>
    <property type="match status" value="1"/>
</dbReference>
<comment type="subcellular location">
    <subcellularLocation>
        <location evidence="2">Membrane</location>
        <topology evidence="2">Multi-pass membrane protein</topology>
    </subcellularLocation>
</comment>
<dbReference type="PROSITE" id="PS50109">
    <property type="entry name" value="HIS_KIN"/>
    <property type="match status" value="1"/>
</dbReference>
<keyword evidence="10 13" id="KW-0472">Membrane</keyword>
<dbReference type="Pfam" id="PF01036">
    <property type="entry name" value="Bac_rhodopsin"/>
    <property type="match status" value="1"/>
</dbReference>
<dbReference type="SMART" id="SM00448">
    <property type="entry name" value="REC"/>
    <property type="match status" value="2"/>
</dbReference>
<dbReference type="GO" id="GO:0009927">
    <property type="term" value="F:histidine phosphotransfer kinase activity"/>
    <property type="evidence" value="ECO:0007669"/>
    <property type="project" value="TreeGrafter"/>
</dbReference>
<dbReference type="SMART" id="SM00388">
    <property type="entry name" value="HisKA"/>
    <property type="match status" value="1"/>
</dbReference>
<dbReference type="PRINTS" id="PR00344">
    <property type="entry name" value="BCTRLSENSOR"/>
</dbReference>
<feature type="region of interest" description="Disordered" evidence="12">
    <location>
        <begin position="624"/>
        <end position="675"/>
    </location>
</feature>
<feature type="transmembrane region" description="Helical" evidence="13">
    <location>
        <begin position="106"/>
        <end position="127"/>
    </location>
</feature>